<reference evidence="3 4" key="1">
    <citation type="journal article" date="2018" name="Biotechnol. Biofuels">
        <title>Integrative visual omics of the white-rot fungus Polyporus brumalis exposes the biotechnological potential of its oxidative enzymes for delignifying raw plant biomass.</title>
        <authorList>
            <person name="Miyauchi S."/>
            <person name="Rancon A."/>
            <person name="Drula E."/>
            <person name="Hage H."/>
            <person name="Chaduli D."/>
            <person name="Favel A."/>
            <person name="Grisel S."/>
            <person name="Henrissat B."/>
            <person name="Herpoel-Gimbert I."/>
            <person name="Ruiz-Duenas F.J."/>
            <person name="Chevret D."/>
            <person name="Hainaut M."/>
            <person name="Lin J."/>
            <person name="Wang M."/>
            <person name="Pangilinan J."/>
            <person name="Lipzen A."/>
            <person name="Lesage-Meessen L."/>
            <person name="Navarro D."/>
            <person name="Riley R."/>
            <person name="Grigoriev I.V."/>
            <person name="Zhou S."/>
            <person name="Raouche S."/>
            <person name="Rosso M.N."/>
        </authorList>
    </citation>
    <scope>NUCLEOTIDE SEQUENCE [LARGE SCALE GENOMIC DNA]</scope>
    <source>
        <strain evidence="3 4">BRFM 1820</strain>
    </source>
</reference>
<dbReference type="EMBL" id="KZ857393">
    <property type="protein sequence ID" value="RDX51746.1"/>
    <property type="molecule type" value="Genomic_DNA"/>
</dbReference>
<dbReference type="AlphaFoldDB" id="A0A371DGV6"/>
<feature type="transmembrane region" description="Helical" evidence="1">
    <location>
        <begin position="57"/>
        <end position="76"/>
    </location>
</feature>
<keyword evidence="4" id="KW-1185">Reference proteome</keyword>
<protein>
    <recommendedName>
        <fullName evidence="2">DUF6533 domain-containing protein</fullName>
    </recommendedName>
</protein>
<keyword evidence="1" id="KW-0472">Membrane</keyword>
<feature type="transmembrane region" description="Helical" evidence="1">
    <location>
        <begin position="113"/>
        <end position="131"/>
    </location>
</feature>
<dbReference type="STRING" id="139420.A0A371DGV6"/>
<gene>
    <name evidence="3" type="ORF">OH76DRAFT_1481264</name>
</gene>
<feature type="transmembrane region" description="Helical" evidence="1">
    <location>
        <begin position="210"/>
        <end position="228"/>
    </location>
</feature>
<dbReference type="Proteomes" id="UP000256964">
    <property type="component" value="Unassembled WGS sequence"/>
</dbReference>
<evidence type="ECO:0000313" key="4">
    <source>
        <dbReference type="Proteomes" id="UP000256964"/>
    </source>
</evidence>
<name>A0A371DGV6_9APHY</name>
<proteinExistence type="predicted"/>
<dbReference type="Pfam" id="PF20151">
    <property type="entry name" value="DUF6533"/>
    <property type="match status" value="1"/>
</dbReference>
<dbReference type="InterPro" id="IPR045340">
    <property type="entry name" value="DUF6533"/>
</dbReference>
<feature type="transmembrane region" description="Helical" evidence="1">
    <location>
        <begin position="88"/>
        <end position="107"/>
    </location>
</feature>
<organism evidence="3 4">
    <name type="scientific">Lentinus brumalis</name>
    <dbReference type="NCBI Taxonomy" id="2498619"/>
    <lineage>
        <taxon>Eukaryota</taxon>
        <taxon>Fungi</taxon>
        <taxon>Dikarya</taxon>
        <taxon>Basidiomycota</taxon>
        <taxon>Agaricomycotina</taxon>
        <taxon>Agaricomycetes</taxon>
        <taxon>Polyporales</taxon>
        <taxon>Polyporaceae</taxon>
        <taxon>Lentinus</taxon>
    </lineage>
</organism>
<evidence type="ECO:0000259" key="2">
    <source>
        <dbReference type="Pfam" id="PF20151"/>
    </source>
</evidence>
<keyword evidence="1" id="KW-1133">Transmembrane helix</keyword>
<accession>A0A371DGV6</accession>
<evidence type="ECO:0000313" key="3">
    <source>
        <dbReference type="EMBL" id="RDX51746.1"/>
    </source>
</evidence>
<sequence>MSMSSTIILPVAELRPILAGADAAFLLSCAATALVLYEHAITLGTEVQQVWKREVSGATVLFILTRYMTLLNRLFVAISLSPIHSREAASTSILIVVMSAVRVYALWSRDIRLFLIVMVTGVFVALVNLFFRSASSVYILPTALYSCQVAPTAMSASAYATLSIATRAVSIFSDGVVVVLTWIKTYRVFVLTRKVSFRTNYSALILRDGTLYFLAVCILNLVAIIYIMNIGANLLNDMIVTLSSMLMARFLLNLRDHRSRTEDITYIMSQSEGKGRMSTSPVSTLRFKTDLLDSMAASVGTTDEDLLDDDDDETACEHDGTVDKHAWLEAHHVDSKDQEGVLVLGERGASWV</sequence>
<feature type="transmembrane region" description="Helical" evidence="1">
    <location>
        <begin position="12"/>
        <end position="37"/>
    </location>
</feature>
<dbReference type="OrthoDB" id="2638860at2759"/>
<keyword evidence="1" id="KW-0812">Transmembrane</keyword>
<feature type="domain" description="DUF6533" evidence="2">
    <location>
        <begin position="27"/>
        <end position="71"/>
    </location>
</feature>
<evidence type="ECO:0000256" key="1">
    <source>
        <dbReference type="SAM" id="Phobius"/>
    </source>
</evidence>
<feature type="transmembrane region" description="Helical" evidence="1">
    <location>
        <begin position="168"/>
        <end position="189"/>
    </location>
</feature>